<dbReference type="SUPFAM" id="SSF51430">
    <property type="entry name" value="NAD(P)-linked oxidoreductase"/>
    <property type="match status" value="1"/>
</dbReference>
<dbReference type="PANTHER" id="PTHR43827:SF13">
    <property type="entry name" value="ALDO_KETO REDUCTASE FAMILY PROTEIN"/>
    <property type="match status" value="1"/>
</dbReference>
<dbReference type="PRINTS" id="PR00069">
    <property type="entry name" value="ALDKETRDTASE"/>
</dbReference>
<dbReference type="Gene3D" id="3.20.20.100">
    <property type="entry name" value="NADP-dependent oxidoreductase domain"/>
    <property type="match status" value="1"/>
</dbReference>
<dbReference type="STRING" id="46731.A0A3M6U147"/>
<protein>
    <recommendedName>
        <fullName evidence="7">NADP-dependent oxidoreductase domain-containing protein</fullName>
    </recommendedName>
</protein>
<feature type="signal peptide" evidence="6">
    <location>
        <begin position="1"/>
        <end position="16"/>
    </location>
</feature>
<dbReference type="CDD" id="cd19071">
    <property type="entry name" value="AKR_AKR1-5-like"/>
    <property type="match status" value="1"/>
</dbReference>
<dbReference type="Proteomes" id="UP000275408">
    <property type="component" value="Unassembled WGS sequence"/>
</dbReference>
<dbReference type="PROSITE" id="PS00063">
    <property type="entry name" value="ALDOKETO_REDUCTASE_3"/>
    <property type="match status" value="1"/>
</dbReference>
<dbReference type="GO" id="GO:0016491">
    <property type="term" value="F:oxidoreductase activity"/>
    <property type="evidence" value="ECO:0007669"/>
    <property type="project" value="UniProtKB-KW"/>
</dbReference>
<evidence type="ECO:0000313" key="9">
    <source>
        <dbReference type="Proteomes" id="UP000275408"/>
    </source>
</evidence>
<evidence type="ECO:0000256" key="2">
    <source>
        <dbReference type="ARBA" id="ARBA00023002"/>
    </source>
</evidence>
<feature type="site" description="Lowers pKa of active site Tyr" evidence="5">
    <location>
        <position position="127"/>
    </location>
</feature>
<dbReference type="FunFam" id="3.20.20.100:FF:000015">
    <property type="entry name" value="Oxidoreductase, aldo/keto reductase family"/>
    <property type="match status" value="1"/>
</dbReference>
<dbReference type="InterPro" id="IPR036812">
    <property type="entry name" value="NAD(P)_OxRdtase_dom_sf"/>
</dbReference>
<dbReference type="AlphaFoldDB" id="A0A3M6U147"/>
<keyword evidence="9" id="KW-1185">Reference proteome</keyword>
<feature type="active site" description="Proton donor" evidence="3">
    <location>
        <position position="102"/>
    </location>
</feature>
<dbReference type="PROSITE" id="PS00062">
    <property type="entry name" value="ALDOKETO_REDUCTASE_2"/>
    <property type="match status" value="1"/>
</dbReference>
<dbReference type="OrthoDB" id="416253at2759"/>
<dbReference type="Pfam" id="PF00248">
    <property type="entry name" value="Aldo_ket_red"/>
    <property type="match status" value="1"/>
</dbReference>
<dbReference type="EMBL" id="RCHS01002452">
    <property type="protein sequence ID" value="RMX47234.1"/>
    <property type="molecule type" value="Genomic_DNA"/>
</dbReference>
<comment type="caution">
    <text evidence="8">The sequence shown here is derived from an EMBL/GenBank/DDBJ whole genome shotgun (WGS) entry which is preliminary data.</text>
</comment>
<organism evidence="8 9">
    <name type="scientific">Pocillopora damicornis</name>
    <name type="common">Cauliflower coral</name>
    <name type="synonym">Millepora damicornis</name>
    <dbReference type="NCBI Taxonomy" id="46731"/>
    <lineage>
        <taxon>Eukaryota</taxon>
        <taxon>Metazoa</taxon>
        <taxon>Cnidaria</taxon>
        <taxon>Anthozoa</taxon>
        <taxon>Hexacorallia</taxon>
        <taxon>Scleractinia</taxon>
        <taxon>Astrocoeniina</taxon>
        <taxon>Pocilloporidae</taxon>
        <taxon>Pocillopora</taxon>
    </lineage>
</organism>
<reference evidence="8 9" key="1">
    <citation type="journal article" date="2018" name="Sci. Rep.">
        <title>Comparative analysis of the Pocillopora damicornis genome highlights role of immune system in coral evolution.</title>
        <authorList>
            <person name="Cunning R."/>
            <person name="Bay R.A."/>
            <person name="Gillette P."/>
            <person name="Baker A.C."/>
            <person name="Traylor-Knowles N."/>
        </authorList>
    </citation>
    <scope>NUCLEOTIDE SEQUENCE [LARGE SCALE GENOMIC DNA]</scope>
    <source>
        <strain evidence="8">RSMAS</strain>
        <tissue evidence="8">Whole animal</tissue>
    </source>
</reference>
<accession>A0A3M6U147</accession>
<evidence type="ECO:0000313" key="8">
    <source>
        <dbReference type="EMBL" id="RMX47234.1"/>
    </source>
</evidence>
<sequence length="326" mass="36392">MTNLIVILLIVPLSLADETCNRDADKCEDNAFKVKHTKLYSITPSRSEPDVNISSALTLNDGVKIPIFGLGVYQAGSGVETKNAVRCALENGYRQIDTAARYKNEDSVGEAIKESKIPREDIFVVTKLYDDDHGFDKTLAAFNKSLGKLGTEYVDLYLMHSPVPDNVISSWSAMVKLRQQGLVRSIGVSNFGIHHLEELKKHSTVMPSVNQIEVHPFLQESDVVNYCKEEGIAIQAYSPLTRGKKLDHPTIKAVADKHVKTPAQILLRWCIQKNYICIPKSSQSSRIVENASIFDFQLSTEDMNVLDGLEEGFRTGRPKIQEPWKG</sequence>
<feature type="chain" id="PRO_5018195623" description="NADP-dependent oxidoreductase domain-containing protein" evidence="6">
    <location>
        <begin position="17"/>
        <end position="326"/>
    </location>
</feature>
<evidence type="ECO:0000256" key="6">
    <source>
        <dbReference type="SAM" id="SignalP"/>
    </source>
</evidence>
<feature type="domain" description="NADP-dependent oxidoreductase" evidence="7">
    <location>
        <begin position="79"/>
        <end position="310"/>
    </location>
</feature>
<dbReference type="InterPro" id="IPR018170">
    <property type="entry name" value="Aldo/ket_reductase_CS"/>
</dbReference>
<dbReference type="InterPro" id="IPR020471">
    <property type="entry name" value="AKR"/>
</dbReference>
<evidence type="ECO:0000259" key="7">
    <source>
        <dbReference type="Pfam" id="PF00248"/>
    </source>
</evidence>
<name>A0A3M6U147_POCDA</name>
<evidence type="ECO:0000256" key="4">
    <source>
        <dbReference type="PIRSR" id="PIRSR000097-2"/>
    </source>
</evidence>
<keyword evidence="6" id="KW-0732">Signal</keyword>
<dbReference type="PIRSF" id="PIRSF000097">
    <property type="entry name" value="AKR"/>
    <property type="match status" value="1"/>
</dbReference>
<proteinExistence type="inferred from homology"/>
<dbReference type="PANTHER" id="PTHR43827">
    <property type="entry name" value="2,5-DIKETO-D-GLUCONIC ACID REDUCTASE"/>
    <property type="match status" value="1"/>
</dbReference>
<keyword evidence="2" id="KW-0560">Oxidoreductase</keyword>
<evidence type="ECO:0000256" key="5">
    <source>
        <dbReference type="PIRSR" id="PIRSR000097-3"/>
    </source>
</evidence>
<comment type="similarity">
    <text evidence="1">Belongs to the aldo/keto reductase family.</text>
</comment>
<evidence type="ECO:0000256" key="1">
    <source>
        <dbReference type="ARBA" id="ARBA00007905"/>
    </source>
</evidence>
<gene>
    <name evidence="8" type="ORF">pdam_00012905</name>
</gene>
<evidence type="ECO:0000256" key="3">
    <source>
        <dbReference type="PIRSR" id="PIRSR000097-1"/>
    </source>
</evidence>
<dbReference type="InterPro" id="IPR023210">
    <property type="entry name" value="NADP_OxRdtase_dom"/>
</dbReference>
<feature type="binding site" evidence="4">
    <location>
        <position position="160"/>
    </location>
    <ligand>
        <name>substrate</name>
    </ligand>
</feature>